<dbReference type="RefSeq" id="WP_189610260.1">
    <property type="nucleotide sequence ID" value="NZ_BMXR01000007.1"/>
</dbReference>
<dbReference type="NCBIfam" id="TIGR00057">
    <property type="entry name" value="L-threonylcarbamoyladenylate synthase"/>
    <property type="match status" value="1"/>
</dbReference>
<dbReference type="Gene3D" id="3.90.870.10">
    <property type="entry name" value="DHBP synthase"/>
    <property type="match status" value="1"/>
</dbReference>
<dbReference type="PROSITE" id="PS51163">
    <property type="entry name" value="YRDC"/>
    <property type="match status" value="1"/>
</dbReference>
<dbReference type="AlphaFoldDB" id="A0A918NDV1"/>
<feature type="domain" description="YrdC-like" evidence="1">
    <location>
        <begin position="14"/>
        <end position="200"/>
    </location>
</feature>
<sequence>MSQFFVIHPENPQPRLIKQAAQIVREGGVIAYPTDSAYALGCHMDDKQAVDRIRRIRNLDDRHHLTLVCRDLSELSNFAKVDNVAFRLIKNNTPGPITFILSATREVPRRLMHPKKRTIGLRVLANRIAAALLEELGEPMMSTTLIPPGETEPLNDAHYIRDVLEHELDLVIDGGFCGFEESSVVSLLDETPEILREGAGDVSPFKV</sequence>
<protein>
    <submittedName>
        <fullName evidence="2">Threonylcarbamoyl-AMP synthase</fullName>
    </submittedName>
</protein>
<keyword evidence="3" id="KW-1185">Reference proteome</keyword>
<dbReference type="InterPro" id="IPR017945">
    <property type="entry name" value="DHBP_synth_RibB-like_a/b_dom"/>
</dbReference>
<evidence type="ECO:0000313" key="3">
    <source>
        <dbReference type="Proteomes" id="UP000626148"/>
    </source>
</evidence>
<organism evidence="2 3">
    <name type="scientific">Saccharospirillum salsuginis</name>
    <dbReference type="NCBI Taxonomy" id="418750"/>
    <lineage>
        <taxon>Bacteria</taxon>
        <taxon>Pseudomonadati</taxon>
        <taxon>Pseudomonadota</taxon>
        <taxon>Gammaproteobacteria</taxon>
        <taxon>Oceanospirillales</taxon>
        <taxon>Saccharospirillaceae</taxon>
        <taxon>Saccharospirillum</taxon>
    </lineage>
</organism>
<dbReference type="SUPFAM" id="SSF55821">
    <property type="entry name" value="YrdC/RibB"/>
    <property type="match status" value="1"/>
</dbReference>
<dbReference type="InterPro" id="IPR006070">
    <property type="entry name" value="Sua5-like_dom"/>
</dbReference>
<evidence type="ECO:0000313" key="2">
    <source>
        <dbReference type="EMBL" id="GGX60688.1"/>
    </source>
</evidence>
<reference evidence="2" key="2">
    <citation type="submission" date="2020-09" db="EMBL/GenBank/DDBJ databases">
        <authorList>
            <person name="Sun Q."/>
            <person name="Kim S."/>
        </authorList>
    </citation>
    <scope>NUCLEOTIDE SEQUENCE</scope>
    <source>
        <strain evidence="2">KCTC 22169</strain>
    </source>
</reference>
<dbReference type="InterPro" id="IPR052532">
    <property type="entry name" value="SUA5_domain"/>
</dbReference>
<gene>
    <name evidence="2" type="ORF">GCM10007392_30890</name>
</gene>
<reference evidence="2" key="1">
    <citation type="journal article" date="2014" name="Int. J. Syst. Evol. Microbiol.">
        <title>Complete genome sequence of Corynebacterium casei LMG S-19264T (=DSM 44701T), isolated from a smear-ripened cheese.</title>
        <authorList>
            <consortium name="US DOE Joint Genome Institute (JGI-PGF)"/>
            <person name="Walter F."/>
            <person name="Albersmeier A."/>
            <person name="Kalinowski J."/>
            <person name="Ruckert C."/>
        </authorList>
    </citation>
    <scope>NUCLEOTIDE SEQUENCE</scope>
    <source>
        <strain evidence="2">KCTC 22169</strain>
    </source>
</reference>
<dbReference type="PANTHER" id="PTHR42828:SF3">
    <property type="entry name" value="THREONYLCARBAMOYL-AMP SYNTHASE"/>
    <property type="match status" value="1"/>
</dbReference>
<dbReference type="Proteomes" id="UP000626148">
    <property type="component" value="Unassembled WGS sequence"/>
</dbReference>
<dbReference type="PANTHER" id="PTHR42828">
    <property type="entry name" value="DHBP SYNTHASE RIBB-LIKE ALPHA/BETA DOMAIN-CONTAINING PROTEIN"/>
    <property type="match status" value="1"/>
</dbReference>
<dbReference type="EMBL" id="BMXR01000007">
    <property type="protein sequence ID" value="GGX60688.1"/>
    <property type="molecule type" value="Genomic_DNA"/>
</dbReference>
<dbReference type="GO" id="GO:0003725">
    <property type="term" value="F:double-stranded RNA binding"/>
    <property type="evidence" value="ECO:0007669"/>
    <property type="project" value="InterPro"/>
</dbReference>
<evidence type="ECO:0000259" key="1">
    <source>
        <dbReference type="PROSITE" id="PS51163"/>
    </source>
</evidence>
<comment type="caution">
    <text evidence="2">The sequence shown here is derived from an EMBL/GenBank/DDBJ whole genome shotgun (WGS) entry which is preliminary data.</text>
</comment>
<accession>A0A918NDV1</accession>
<proteinExistence type="predicted"/>
<name>A0A918NDV1_9GAMM</name>
<dbReference type="Pfam" id="PF01300">
    <property type="entry name" value="Sua5_yciO_yrdC"/>
    <property type="match status" value="1"/>
</dbReference>